<reference evidence="21" key="1">
    <citation type="submission" date="2017-09" db="EMBL/GenBank/DDBJ databases">
        <title>Depth-based differentiation of microbial function through sediment-hosted aquifers and enrichment of novel symbionts in the deep terrestrial subsurface.</title>
        <authorList>
            <person name="Probst A.J."/>
            <person name="Ladd B."/>
            <person name="Jarett J.K."/>
            <person name="Geller-Mcgrath D.E."/>
            <person name="Sieber C.M.K."/>
            <person name="Emerson J.B."/>
            <person name="Anantharaman K."/>
            <person name="Thomas B.C."/>
            <person name="Malmstrom R."/>
            <person name="Stieglmeier M."/>
            <person name="Klingl A."/>
            <person name="Woyke T."/>
            <person name="Ryan C.M."/>
            <person name="Banfield J.F."/>
        </authorList>
    </citation>
    <scope>NUCLEOTIDE SEQUENCE [LARGE SCALE GENOMIC DNA]</scope>
</reference>
<dbReference type="GO" id="GO:0065002">
    <property type="term" value="P:intracellular protein transmembrane transport"/>
    <property type="evidence" value="ECO:0007669"/>
    <property type="project" value="UniProtKB-UniRule"/>
</dbReference>
<keyword evidence="6 15" id="KW-0963">Cytoplasm</keyword>
<dbReference type="GO" id="GO:0008564">
    <property type="term" value="F:protein-exporting ATPase activity"/>
    <property type="evidence" value="ECO:0007669"/>
    <property type="project" value="UniProtKB-EC"/>
</dbReference>
<evidence type="ECO:0000256" key="2">
    <source>
        <dbReference type="ARBA" id="ARBA00004170"/>
    </source>
</evidence>
<feature type="domain" description="Helicase C-terminal" evidence="18">
    <location>
        <begin position="459"/>
        <end position="626"/>
    </location>
</feature>
<dbReference type="SUPFAM" id="SSF81886">
    <property type="entry name" value="Helical scaffold and wing domains of SecA"/>
    <property type="match status" value="1"/>
</dbReference>
<comment type="similarity">
    <text evidence="3 15 16">Belongs to the SecA family.</text>
</comment>
<feature type="binding site" evidence="15">
    <location>
        <position position="103"/>
    </location>
    <ligand>
        <name>ATP</name>
        <dbReference type="ChEBI" id="CHEBI:30616"/>
    </ligand>
</feature>
<keyword evidence="8 15" id="KW-0547">Nucleotide-binding</keyword>
<comment type="catalytic activity">
    <reaction evidence="15">
        <text>ATP + H2O + cellular proteinSide 1 = ADP + phosphate + cellular proteinSide 2.</text>
        <dbReference type="EC" id="7.4.2.8"/>
    </reaction>
</comment>
<sequence>MKPQERFKNILLEAKKQRRGFFWKFVSTRSERVIKNLLPLLARINDLEAQISKLSDSQLSDKTPGFKEKLSRGVTPEEILPEAFAVVREVAKRKIKMRHFDVQILGGIILFQGKIAEMATGEGKTLVATLPLYLTALQGKGAHLVTVNDYLAKRDREWMGPVYESLGLSVGVIQHDLPTAERQRAYNSDITYGTNNEFGFDYLRDNMAISAADRVQRKLHFAIVDEVDSILIDEARTPLIISGPAEKSSEKYYIVDRLFSRLKGKTITKSKEETYAKGAGKNLEAGYDYLANEETQTVVLTEEGVSKCEKLLGKGDLYEDPASEWPHYINQMLRAHIFFNRDDEYMVKDAQVIIVDEFTGRLMPGRRWSDGLHQAIEAKEASEGVKIENENQTLATITFQNYFKLYQKLAGMTGTAFTEAAEFQEIYKLDTVVIPTNKPLIRYYYPDLIYKSEKEKYFAIVKEIEELHKKGRPVLVGTTSVAKNEKLSGFLEKRGVPHQILNAKYHEMEAKIIAKAGEKYAVTIATNMAGRGTDIVLGEGVARMEGLHVIGSERHEARRIDNQLRGRAGRQGDPGSSRFYLSLEDDLMRIFGGERLTGIMNRLPEGQEIQHPLITRAIENAQKRVEGRNFEIRKQLVDFDNVMNEQRTVVYDLRRAILEGEDLTQYIRNLLLEEVESGINSCLNLQVKPGEWDLGELSKWAKATFQFSFAPEPLDERNPGLAQERIKESLLEKVENAYREKEKRLGEELMSHLERSILLQVIDNRWKSHLYDMDALREGIGLRAYGQHDPIVAYKQESYLLFDQMNDAIREETINYLFKVEVVSEEEKRGAETPISLVHSEVGSFDEKVLVAGGKTVSSNLSHAGPSAKIDPYHREGKKIGRNEPCPCGSGKKYKHCCGRK</sequence>
<evidence type="ECO:0000256" key="7">
    <source>
        <dbReference type="ARBA" id="ARBA00022723"/>
    </source>
</evidence>
<evidence type="ECO:0000256" key="16">
    <source>
        <dbReference type="RuleBase" id="RU003874"/>
    </source>
</evidence>
<dbReference type="GO" id="GO:0043952">
    <property type="term" value="P:protein transport by the Sec complex"/>
    <property type="evidence" value="ECO:0007669"/>
    <property type="project" value="TreeGrafter"/>
</dbReference>
<keyword evidence="7" id="KW-0479">Metal-binding</keyword>
<dbReference type="Gene3D" id="1.10.3060.10">
    <property type="entry name" value="Helical scaffold and wing domains of SecA"/>
    <property type="match status" value="1"/>
</dbReference>
<dbReference type="GO" id="GO:0005886">
    <property type="term" value="C:plasma membrane"/>
    <property type="evidence" value="ECO:0007669"/>
    <property type="project" value="UniProtKB-SubCell"/>
</dbReference>
<dbReference type="Gene3D" id="3.90.1440.10">
    <property type="entry name" value="SecA, preprotein cross-linking domain"/>
    <property type="match status" value="1"/>
</dbReference>
<dbReference type="Gene3D" id="3.40.50.300">
    <property type="entry name" value="P-loop containing nucleotide triphosphate hydrolases"/>
    <property type="match status" value="3"/>
</dbReference>
<name>A0A2M7E9B7_9BACT</name>
<evidence type="ECO:0000256" key="8">
    <source>
        <dbReference type="ARBA" id="ARBA00022741"/>
    </source>
</evidence>
<evidence type="ECO:0000256" key="13">
    <source>
        <dbReference type="ARBA" id="ARBA00023010"/>
    </source>
</evidence>
<dbReference type="HAMAP" id="MF_01382">
    <property type="entry name" value="SecA"/>
    <property type="match status" value="1"/>
</dbReference>
<organism evidence="20 21">
    <name type="scientific">bacterium (Candidatus Ratteibacteria) CG01_land_8_20_14_3_00_40_19</name>
    <dbReference type="NCBI Taxonomy" id="2014290"/>
    <lineage>
        <taxon>Bacteria</taxon>
        <taxon>Candidatus Ratteibacteria</taxon>
    </lineage>
</organism>
<dbReference type="Pfam" id="PF21090">
    <property type="entry name" value="P-loop_SecA"/>
    <property type="match status" value="1"/>
</dbReference>
<dbReference type="PROSITE" id="PS51194">
    <property type="entry name" value="HELICASE_CTER"/>
    <property type="match status" value="1"/>
</dbReference>
<evidence type="ECO:0000256" key="9">
    <source>
        <dbReference type="ARBA" id="ARBA00022833"/>
    </source>
</evidence>
<dbReference type="InterPro" id="IPR014001">
    <property type="entry name" value="Helicase_ATP-bd"/>
</dbReference>
<dbReference type="SMART" id="SM00958">
    <property type="entry name" value="SecA_PP_bind"/>
    <property type="match status" value="1"/>
</dbReference>
<gene>
    <name evidence="15 20" type="primary">secA</name>
    <name evidence="20" type="ORF">COS11_02970</name>
</gene>
<dbReference type="InterPro" id="IPR011130">
    <property type="entry name" value="SecA_preprotein_X-link_dom"/>
</dbReference>
<dbReference type="Pfam" id="PF07517">
    <property type="entry name" value="SecA_DEAD"/>
    <property type="match status" value="1"/>
</dbReference>
<dbReference type="InterPro" id="IPR044722">
    <property type="entry name" value="SecA_SF2_C"/>
</dbReference>
<dbReference type="InterPro" id="IPR001650">
    <property type="entry name" value="Helicase_C-like"/>
</dbReference>
<keyword evidence="9" id="KW-0862">Zinc</keyword>
<dbReference type="FunFam" id="3.40.50.300:FF:000429">
    <property type="entry name" value="Preprotein translocase subunit SecA"/>
    <property type="match status" value="1"/>
</dbReference>
<keyword evidence="10 15" id="KW-0067">ATP-binding</keyword>
<evidence type="ECO:0000313" key="21">
    <source>
        <dbReference type="Proteomes" id="UP000228886"/>
    </source>
</evidence>
<evidence type="ECO:0000259" key="18">
    <source>
        <dbReference type="PROSITE" id="PS51194"/>
    </source>
</evidence>
<evidence type="ECO:0000256" key="5">
    <source>
        <dbReference type="ARBA" id="ARBA00022475"/>
    </source>
</evidence>
<keyword evidence="12 15" id="KW-1278">Translocase</keyword>
<dbReference type="GO" id="GO:0005524">
    <property type="term" value="F:ATP binding"/>
    <property type="evidence" value="ECO:0007669"/>
    <property type="project" value="UniProtKB-UniRule"/>
</dbReference>
<dbReference type="CDD" id="cd18803">
    <property type="entry name" value="SF2_C_secA"/>
    <property type="match status" value="1"/>
</dbReference>
<dbReference type="SUPFAM" id="SSF52540">
    <property type="entry name" value="P-loop containing nucleoside triphosphate hydrolases"/>
    <property type="match status" value="2"/>
</dbReference>
<dbReference type="NCBIfam" id="NF006630">
    <property type="entry name" value="PRK09200.1"/>
    <property type="match status" value="1"/>
</dbReference>
<comment type="function">
    <text evidence="15">Part of the Sec protein translocase complex. Interacts with the SecYEG preprotein conducting channel. Has a central role in coupling the hydrolysis of ATP to the transfer of proteins into and across the cell membrane, serving as an ATP-driven molecular motor driving the stepwise translocation of polypeptide chains across the membrane.</text>
</comment>
<evidence type="ECO:0000256" key="6">
    <source>
        <dbReference type="ARBA" id="ARBA00022490"/>
    </source>
</evidence>
<dbReference type="CDD" id="cd17928">
    <property type="entry name" value="DEXDc_SecA"/>
    <property type="match status" value="1"/>
</dbReference>
<evidence type="ECO:0000256" key="1">
    <source>
        <dbReference type="ARBA" id="ARBA00001947"/>
    </source>
</evidence>
<evidence type="ECO:0000256" key="11">
    <source>
        <dbReference type="ARBA" id="ARBA00022927"/>
    </source>
</evidence>
<evidence type="ECO:0000256" key="14">
    <source>
        <dbReference type="ARBA" id="ARBA00023136"/>
    </source>
</evidence>
<evidence type="ECO:0000256" key="10">
    <source>
        <dbReference type="ARBA" id="ARBA00022840"/>
    </source>
</evidence>
<dbReference type="AlphaFoldDB" id="A0A2M7E9B7"/>
<dbReference type="EC" id="7.4.2.8" evidence="15"/>
<dbReference type="InterPro" id="IPR014018">
    <property type="entry name" value="SecA_motor_DEAD"/>
</dbReference>
<evidence type="ECO:0000313" key="20">
    <source>
        <dbReference type="EMBL" id="PIV64281.1"/>
    </source>
</evidence>
<evidence type="ECO:0000256" key="3">
    <source>
        <dbReference type="ARBA" id="ARBA00007650"/>
    </source>
</evidence>
<feature type="domain" description="Helicase ATP-binding" evidence="17">
    <location>
        <begin position="105"/>
        <end position="263"/>
    </location>
</feature>
<accession>A0A2M7E9B7</accession>
<dbReference type="NCBIfam" id="TIGR00963">
    <property type="entry name" value="secA"/>
    <property type="match status" value="1"/>
</dbReference>
<comment type="caution">
    <text evidence="20">The sequence shown here is derived from an EMBL/GenBank/DDBJ whole genome shotgun (WGS) entry which is preliminary data.</text>
</comment>
<evidence type="ECO:0000256" key="12">
    <source>
        <dbReference type="ARBA" id="ARBA00022967"/>
    </source>
</evidence>
<dbReference type="GO" id="GO:0005829">
    <property type="term" value="C:cytosol"/>
    <property type="evidence" value="ECO:0007669"/>
    <property type="project" value="TreeGrafter"/>
</dbReference>
<dbReference type="Pfam" id="PF02810">
    <property type="entry name" value="SEC-C"/>
    <property type="match status" value="1"/>
</dbReference>
<dbReference type="InterPro" id="IPR000185">
    <property type="entry name" value="SecA"/>
</dbReference>
<dbReference type="PROSITE" id="PS51196">
    <property type="entry name" value="SECA_MOTOR_DEAD"/>
    <property type="match status" value="1"/>
</dbReference>
<feature type="binding site" evidence="15">
    <location>
        <position position="534"/>
    </location>
    <ligand>
        <name>ATP</name>
        <dbReference type="ChEBI" id="CHEBI:30616"/>
    </ligand>
</feature>
<dbReference type="InterPro" id="IPR020937">
    <property type="entry name" value="SecA_CS"/>
</dbReference>
<dbReference type="PANTHER" id="PTHR30612:SF0">
    <property type="entry name" value="CHLOROPLAST PROTEIN-TRANSPORTING ATPASE"/>
    <property type="match status" value="1"/>
</dbReference>
<dbReference type="InterPro" id="IPR011115">
    <property type="entry name" value="SecA_DEAD"/>
</dbReference>
<dbReference type="Pfam" id="PF07516">
    <property type="entry name" value="SecA_SW"/>
    <property type="match status" value="1"/>
</dbReference>
<proteinExistence type="inferred from homology"/>
<dbReference type="SUPFAM" id="SSF81767">
    <property type="entry name" value="Pre-protein crosslinking domain of SecA"/>
    <property type="match status" value="1"/>
</dbReference>
<keyword evidence="5 15" id="KW-1003">Cell membrane</keyword>
<dbReference type="EMBL" id="PETL01000145">
    <property type="protein sequence ID" value="PIV64281.1"/>
    <property type="molecule type" value="Genomic_DNA"/>
</dbReference>
<dbReference type="PROSITE" id="PS51192">
    <property type="entry name" value="HELICASE_ATP_BIND_1"/>
    <property type="match status" value="1"/>
</dbReference>
<keyword evidence="4 15" id="KW-0813">Transport</keyword>
<dbReference type="SMART" id="SM00957">
    <property type="entry name" value="SecA_DEAD"/>
    <property type="match status" value="1"/>
</dbReference>
<protein>
    <recommendedName>
        <fullName evidence="15 16">Protein translocase subunit SecA</fullName>
        <ecNumber evidence="15">7.4.2.8</ecNumber>
    </recommendedName>
</protein>
<dbReference type="PRINTS" id="PR00906">
    <property type="entry name" value="SECA"/>
</dbReference>
<feature type="binding site" evidence="15">
    <location>
        <begin position="121"/>
        <end position="125"/>
    </location>
    <ligand>
        <name>ATP</name>
        <dbReference type="ChEBI" id="CHEBI:30616"/>
    </ligand>
</feature>
<keyword evidence="11 15" id="KW-0653">Protein transport</keyword>
<evidence type="ECO:0000259" key="19">
    <source>
        <dbReference type="PROSITE" id="PS51196"/>
    </source>
</evidence>
<dbReference type="GO" id="GO:0017038">
    <property type="term" value="P:protein import"/>
    <property type="evidence" value="ECO:0007669"/>
    <property type="project" value="InterPro"/>
</dbReference>
<keyword evidence="13 15" id="KW-0811">Translocation</keyword>
<dbReference type="PANTHER" id="PTHR30612">
    <property type="entry name" value="SECA INNER MEMBRANE COMPONENT OF SEC PROTEIN SECRETION SYSTEM"/>
    <property type="match status" value="1"/>
</dbReference>
<dbReference type="InterPro" id="IPR004027">
    <property type="entry name" value="SEC_C_motif"/>
</dbReference>
<feature type="domain" description="SecA family profile" evidence="19">
    <location>
        <begin position="19"/>
        <end position="612"/>
    </location>
</feature>
<evidence type="ECO:0000259" key="17">
    <source>
        <dbReference type="PROSITE" id="PS51192"/>
    </source>
</evidence>
<dbReference type="InterPro" id="IPR011116">
    <property type="entry name" value="SecA_Wing/Scaffold"/>
</dbReference>
<dbReference type="InterPro" id="IPR036266">
    <property type="entry name" value="SecA_Wing/Scaffold_sf"/>
</dbReference>
<dbReference type="FunFam" id="1.10.3060.10:FF:000003">
    <property type="entry name" value="Protein translocase subunit SecA"/>
    <property type="match status" value="1"/>
</dbReference>
<comment type="cofactor">
    <cofactor evidence="1">
        <name>Zn(2+)</name>
        <dbReference type="ChEBI" id="CHEBI:29105"/>
    </cofactor>
</comment>
<dbReference type="GO" id="GO:0006605">
    <property type="term" value="P:protein targeting"/>
    <property type="evidence" value="ECO:0007669"/>
    <property type="project" value="UniProtKB-UniRule"/>
</dbReference>
<comment type="subcellular location">
    <subcellularLocation>
        <location evidence="15">Cell membrane</location>
        <topology evidence="15">Peripheral membrane protein</topology>
        <orientation evidence="15">Cytoplasmic side</orientation>
    </subcellularLocation>
    <subcellularLocation>
        <location evidence="15">Cytoplasm</location>
    </subcellularLocation>
    <subcellularLocation>
        <location evidence="2">Membrane</location>
        <topology evidence="2">Peripheral membrane protein</topology>
    </subcellularLocation>
    <text evidence="15">Distribution is 50-50.</text>
</comment>
<keyword evidence="14 15" id="KW-0472">Membrane</keyword>
<dbReference type="InterPro" id="IPR036670">
    <property type="entry name" value="SecA_X-link_sf"/>
</dbReference>
<evidence type="ECO:0000256" key="15">
    <source>
        <dbReference type="HAMAP-Rule" id="MF_01382"/>
    </source>
</evidence>
<dbReference type="GO" id="GO:0031522">
    <property type="term" value="C:cell envelope Sec protein transport complex"/>
    <property type="evidence" value="ECO:0007669"/>
    <property type="project" value="TreeGrafter"/>
</dbReference>
<comment type="subunit">
    <text evidence="15">Monomer and homodimer. Part of the essential Sec protein translocation apparatus which comprises SecA, SecYEG and auxiliary proteins SecDF. Other proteins may also be involved.</text>
</comment>
<dbReference type="InterPro" id="IPR027417">
    <property type="entry name" value="P-loop_NTPase"/>
</dbReference>
<dbReference type="Pfam" id="PF01043">
    <property type="entry name" value="SecA_PP_bind"/>
    <property type="match status" value="1"/>
</dbReference>
<dbReference type="Proteomes" id="UP000228886">
    <property type="component" value="Unassembled WGS sequence"/>
</dbReference>
<evidence type="ECO:0000256" key="4">
    <source>
        <dbReference type="ARBA" id="ARBA00022448"/>
    </source>
</evidence>
<dbReference type="PROSITE" id="PS01312">
    <property type="entry name" value="SECA"/>
    <property type="match status" value="1"/>
</dbReference>
<dbReference type="GO" id="GO:0046872">
    <property type="term" value="F:metal ion binding"/>
    <property type="evidence" value="ECO:0007669"/>
    <property type="project" value="UniProtKB-KW"/>
</dbReference>